<dbReference type="Proteomes" id="UP000466523">
    <property type="component" value="Unassembled WGS sequence"/>
</dbReference>
<organism evidence="1 2">
    <name type="scientific">Mycolicibacter kumamotonensis</name>
    <dbReference type="NCBI Taxonomy" id="354243"/>
    <lineage>
        <taxon>Bacteria</taxon>
        <taxon>Bacillati</taxon>
        <taxon>Actinomycetota</taxon>
        <taxon>Actinomycetes</taxon>
        <taxon>Mycobacteriales</taxon>
        <taxon>Mycobacteriaceae</taxon>
        <taxon>Mycolicibacter</taxon>
    </lineage>
</organism>
<evidence type="ECO:0000313" key="2">
    <source>
        <dbReference type="Proteomes" id="UP000466523"/>
    </source>
</evidence>
<gene>
    <name evidence="1" type="ORF">GWR20_22780</name>
</gene>
<reference evidence="1 2" key="1">
    <citation type="submission" date="2020-01" db="EMBL/GenBank/DDBJ databases">
        <authorList>
            <person name="Sanchez-Estrada R."/>
            <person name="Gonzalez-Y-Merchand J.A."/>
            <person name="Rivera-Gutierrez S."/>
        </authorList>
    </citation>
    <scope>NUCLEOTIDE SEQUENCE [LARGE SCALE GENOMIC DNA]</scope>
    <source>
        <strain evidence="1 2">CST 7247</strain>
    </source>
</reference>
<comment type="caution">
    <text evidence="1">The sequence shown here is derived from an EMBL/GenBank/DDBJ whole genome shotgun (WGS) entry which is preliminary data.</text>
</comment>
<name>A0A7K3LHZ1_9MYCO</name>
<protein>
    <submittedName>
        <fullName evidence="1">Uncharacterized protein</fullName>
    </submittedName>
</protein>
<sequence length="47" mass="5061">MQRCISGLATNILALNERVNAPDIESATTFEQHPQAVIFASMLGFGP</sequence>
<accession>A0A7K3LHZ1</accession>
<dbReference type="RefSeq" id="WP_162113311.1">
    <property type="nucleotide sequence ID" value="NZ_JAACYR010000150.1"/>
</dbReference>
<proteinExistence type="predicted"/>
<dbReference type="AlphaFoldDB" id="A0A7K3LHZ1"/>
<dbReference type="EMBL" id="JAACYR010000150">
    <property type="protein sequence ID" value="NDJ91929.1"/>
    <property type="molecule type" value="Genomic_DNA"/>
</dbReference>
<evidence type="ECO:0000313" key="1">
    <source>
        <dbReference type="EMBL" id="NDJ91929.1"/>
    </source>
</evidence>